<accession>A0A9N9QBY4</accession>
<evidence type="ECO:0000256" key="1">
    <source>
        <dbReference type="ARBA" id="ARBA00022723"/>
    </source>
</evidence>
<proteinExistence type="predicted"/>
<dbReference type="Pfam" id="PF13445">
    <property type="entry name" value="zf-RING_UBOX"/>
    <property type="match status" value="1"/>
</dbReference>
<dbReference type="InterPro" id="IPR017907">
    <property type="entry name" value="Znf_RING_CS"/>
</dbReference>
<dbReference type="Pfam" id="PF08450">
    <property type="entry name" value="SGL"/>
    <property type="match status" value="1"/>
</dbReference>
<dbReference type="OrthoDB" id="654191at2759"/>
<keyword evidence="4" id="KW-0862">Zinc</keyword>
<evidence type="ECO:0000313" key="8">
    <source>
        <dbReference type="EMBL" id="CAG9764028.1"/>
    </source>
</evidence>
<evidence type="ECO:0000256" key="4">
    <source>
        <dbReference type="ARBA" id="ARBA00022833"/>
    </source>
</evidence>
<dbReference type="SUPFAM" id="SSF57850">
    <property type="entry name" value="RING/U-box"/>
    <property type="match status" value="1"/>
</dbReference>
<evidence type="ECO:0000256" key="5">
    <source>
        <dbReference type="PROSITE-ProRule" id="PRU00175"/>
    </source>
</evidence>
<dbReference type="InterPro" id="IPR011042">
    <property type="entry name" value="6-blade_b-propeller_TolB-like"/>
</dbReference>
<feature type="domain" description="RING-type" evidence="7">
    <location>
        <begin position="69"/>
        <end position="139"/>
    </location>
</feature>
<gene>
    <name evidence="8" type="ORF">CEUTPL_LOCUS4675</name>
</gene>
<dbReference type="Gene3D" id="2.120.10.30">
    <property type="entry name" value="TolB, C-terminal domain"/>
    <property type="match status" value="2"/>
</dbReference>
<sequence>MSDNLRKMIPISDTQESKSLKEKRFKKAINLRIKINNGVSGNNGPTTPVPVTPNRQNDSFSALEELLQCGICLERLTHPRMLPCQHTFCLGCLKTHVTARNLKFGTIDSPTNNDTSSNIKNPKFTVDSQIKSMSCPVCQKHMPLRDGIDSLDKLPRNLYLQSLLRVVEETPISPKVVENYRCVNCQMASAHQEQVCQHCMQIFCNVCWNEHLALLESNLSLLVKQLTECEDRVKHKLENVFFRCDTLEEKIKKATMAKVESILREEKHVLSEVTSIKKEGGITSDILLHSVAKLREEIIGKSKVSNNNHKVTTYLNLHRETSKILEQVNFFGEARLTFDPDTFKMEQISEGIYNDDDNQQQHTQTQMVSNSPENLDSMAAHYKARSFSPKLVWNKCPRPSGLGIPPWDENKLYIAATDSHYVLILDRSKFKLIERLTHPDMSCPTGITFSKSRKEMFVSDKWNHCIHAFSSAGEYLRNFSNLKLRSPDGIAIGPNEELIVCDTGNDRVLLVNPESGEKLGVIGVHSGVTQLNFPASVAVHGNDIIVADSGNNRVKIFNINGDLLQEIGSLGKNPGQFRSVEVVAVDRFGFILVGDAGNARIQVFKPDGTIVKILGSKSGFGWISGILVTQKFEIITADIKTRSLKIF</sequence>
<dbReference type="AlphaFoldDB" id="A0A9N9QBY4"/>
<keyword evidence="1" id="KW-0479">Metal-binding</keyword>
<organism evidence="8 9">
    <name type="scientific">Ceutorhynchus assimilis</name>
    <name type="common">cabbage seed weevil</name>
    <dbReference type="NCBI Taxonomy" id="467358"/>
    <lineage>
        <taxon>Eukaryota</taxon>
        <taxon>Metazoa</taxon>
        <taxon>Ecdysozoa</taxon>
        <taxon>Arthropoda</taxon>
        <taxon>Hexapoda</taxon>
        <taxon>Insecta</taxon>
        <taxon>Pterygota</taxon>
        <taxon>Neoptera</taxon>
        <taxon>Endopterygota</taxon>
        <taxon>Coleoptera</taxon>
        <taxon>Polyphaga</taxon>
        <taxon>Cucujiformia</taxon>
        <taxon>Curculionidae</taxon>
        <taxon>Ceutorhynchinae</taxon>
        <taxon>Ceutorhynchus</taxon>
    </lineage>
</organism>
<dbReference type="PROSITE" id="PS51125">
    <property type="entry name" value="NHL"/>
    <property type="match status" value="3"/>
</dbReference>
<dbReference type="InterPro" id="IPR050952">
    <property type="entry name" value="TRIM-NHL_E3_ligases"/>
</dbReference>
<evidence type="ECO:0000256" key="3">
    <source>
        <dbReference type="ARBA" id="ARBA00022771"/>
    </source>
</evidence>
<dbReference type="GO" id="GO:0008270">
    <property type="term" value="F:zinc ion binding"/>
    <property type="evidence" value="ECO:0007669"/>
    <property type="project" value="UniProtKB-KW"/>
</dbReference>
<dbReference type="InterPro" id="IPR027370">
    <property type="entry name" value="Znf-RING_euk"/>
</dbReference>
<dbReference type="SUPFAM" id="SSF101898">
    <property type="entry name" value="NHL repeat"/>
    <property type="match status" value="1"/>
</dbReference>
<dbReference type="InterPro" id="IPR001841">
    <property type="entry name" value="Znf_RING"/>
</dbReference>
<feature type="repeat" description="NHL" evidence="6">
    <location>
        <begin position="530"/>
        <end position="560"/>
    </location>
</feature>
<evidence type="ECO:0000256" key="6">
    <source>
        <dbReference type="PROSITE-ProRule" id="PRU00504"/>
    </source>
</evidence>
<dbReference type="GO" id="GO:0061630">
    <property type="term" value="F:ubiquitin protein ligase activity"/>
    <property type="evidence" value="ECO:0007669"/>
    <property type="project" value="TreeGrafter"/>
</dbReference>
<feature type="repeat" description="NHL" evidence="6">
    <location>
        <begin position="473"/>
        <end position="514"/>
    </location>
</feature>
<protein>
    <recommendedName>
        <fullName evidence="7">RING-type domain-containing protein</fullName>
    </recommendedName>
</protein>
<dbReference type="PANTHER" id="PTHR24104:SF20">
    <property type="entry name" value="RING-TYPE DOMAIN-CONTAINING PROTEIN"/>
    <property type="match status" value="1"/>
</dbReference>
<dbReference type="PROSITE" id="PS00518">
    <property type="entry name" value="ZF_RING_1"/>
    <property type="match status" value="1"/>
</dbReference>
<dbReference type="CDD" id="cd05819">
    <property type="entry name" value="NHL"/>
    <property type="match status" value="1"/>
</dbReference>
<name>A0A9N9QBY4_9CUCU</name>
<dbReference type="SMART" id="SM00184">
    <property type="entry name" value="RING"/>
    <property type="match status" value="1"/>
</dbReference>
<dbReference type="Gene3D" id="3.30.40.10">
    <property type="entry name" value="Zinc/RING finger domain, C3HC4 (zinc finger)"/>
    <property type="match status" value="1"/>
</dbReference>
<keyword evidence="9" id="KW-1185">Reference proteome</keyword>
<reference evidence="8" key="1">
    <citation type="submission" date="2022-01" db="EMBL/GenBank/DDBJ databases">
        <authorList>
            <person name="King R."/>
        </authorList>
    </citation>
    <scope>NUCLEOTIDE SEQUENCE</scope>
</reference>
<dbReference type="GO" id="GO:0043161">
    <property type="term" value="P:proteasome-mediated ubiquitin-dependent protein catabolic process"/>
    <property type="evidence" value="ECO:0007669"/>
    <property type="project" value="TreeGrafter"/>
</dbReference>
<dbReference type="EMBL" id="OU892278">
    <property type="protein sequence ID" value="CAG9764028.1"/>
    <property type="molecule type" value="Genomic_DNA"/>
</dbReference>
<dbReference type="Pfam" id="PF01436">
    <property type="entry name" value="NHL"/>
    <property type="match status" value="1"/>
</dbReference>
<dbReference type="InterPro" id="IPR013658">
    <property type="entry name" value="SGL"/>
</dbReference>
<dbReference type="GO" id="GO:0000209">
    <property type="term" value="P:protein polyubiquitination"/>
    <property type="evidence" value="ECO:0007669"/>
    <property type="project" value="TreeGrafter"/>
</dbReference>
<feature type="repeat" description="NHL" evidence="6">
    <location>
        <begin position="564"/>
        <end position="607"/>
    </location>
</feature>
<dbReference type="PROSITE" id="PS50089">
    <property type="entry name" value="ZF_RING_2"/>
    <property type="match status" value="1"/>
</dbReference>
<dbReference type="InterPro" id="IPR013083">
    <property type="entry name" value="Znf_RING/FYVE/PHD"/>
</dbReference>
<evidence type="ECO:0000259" key="7">
    <source>
        <dbReference type="PROSITE" id="PS50089"/>
    </source>
</evidence>
<evidence type="ECO:0000256" key="2">
    <source>
        <dbReference type="ARBA" id="ARBA00022737"/>
    </source>
</evidence>
<keyword evidence="2" id="KW-0677">Repeat</keyword>
<evidence type="ECO:0000313" key="9">
    <source>
        <dbReference type="Proteomes" id="UP001152799"/>
    </source>
</evidence>
<dbReference type="InterPro" id="IPR001258">
    <property type="entry name" value="NHL_repeat"/>
</dbReference>
<keyword evidence="3 5" id="KW-0863">Zinc-finger</keyword>
<dbReference type="Proteomes" id="UP001152799">
    <property type="component" value="Chromosome 2"/>
</dbReference>
<dbReference type="PANTHER" id="PTHR24104">
    <property type="entry name" value="E3 UBIQUITIN-PROTEIN LIGASE NHLRC1-RELATED"/>
    <property type="match status" value="1"/>
</dbReference>